<dbReference type="InterPro" id="IPR005586">
    <property type="entry name" value="ABC_trans_aux"/>
</dbReference>
<reference evidence="3 4" key="1">
    <citation type="submission" date="2017-04" db="EMBL/GenBank/DDBJ databases">
        <authorList>
            <person name="Afonso C.L."/>
            <person name="Miller P.J."/>
            <person name="Scott M.A."/>
            <person name="Spackman E."/>
            <person name="Goraichik I."/>
            <person name="Dimitrov K.M."/>
            <person name="Suarez D.L."/>
            <person name="Swayne D.E."/>
        </authorList>
    </citation>
    <scope>NUCLEOTIDE SEQUENCE [LARGE SCALE GENOMIC DNA]</scope>
    <source>
        <strain evidence="3 4">DSM 13146</strain>
    </source>
</reference>
<protein>
    <submittedName>
        <fullName evidence="3">ABC-type uncharacterized transport system, auxiliary component</fullName>
    </submittedName>
</protein>
<dbReference type="STRING" id="1121390.SAMN02746041_02244"/>
<keyword evidence="1" id="KW-0732">Signal</keyword>
<sequence>MTQRSRQSAVVLAVALMVSAVGCTPLLHPSAPPNYYALSVPPLETFACPQRGISLRVWPFDATQPYDRNEMIIASTSHELTFSSRHRWVASPGEMLAEQIAQALSAGHLFQTVDMAGSPAVQSPWNLAGHLHRFALSTNSNRVQAELEVRVVLWKEGAARRIFWQKTYRLEEVADSVRPEIFAEAMSRAVGCFMNQLARDLCAAMDAVTPTPAPQS</sequence>
<evidence type="ECO:0000313" key="3">
    <source>
        <dbReference type="EMBL" id="SMC25207.1"/>
    </source>
</evidence>
<dbReference type="EMBL" id="FWXF01000012">
    <property type="protein sequence ID" value="SMC25207.1"/>
    <property type="molecule type" value="Genomic_DNA"/>
</dbReference>
<dbReference type="Pfam" id="PF03886">
    <property type="entry name" value="ABC_trans_aux"/>
    <property type="match status" value="1"/>
</dbReference>
<name>A0A1W1XMY7_9BACT</name>
<dbReference type="PROSITE" id="PS51257">
    <property type="entry name" value="PROKAR_LIPOPROTEIN"/>
    <property type="match status" value="1"/>
</dbReference>
<dbReference type="Proteomes" id="UP000192783">
    <property type="component" value="Unassembled WGS sequence"/>
</dbReference>
<proteinExistence type="predicted"/>
<keyword evidence="4" id="KW-1185">Reference proteome</keyword>
<feature type="domain" description="ABC-type transport auxiliary lipoprotein component" evidence="2">
    <location>
        <begin position="36"/>
        <end position="198"/>
    </location>
</feature>
<evidence type="ECO:0000256" key="1">
    <source>
        <dbReference type="SAM" id="SignalP"/>
    </source>
</evidence>
<organism evidence="3 4">
    <name type="scientific">Desulfacinum hydrothermale DSM 13146</name>
    <dbReference type="NCBI Taxonomy" id="1121390"/>
    <lineage>
        <taxon>Bacteria</taxon>
        <taxon>Pseudomonadati</taxon>
        <taxon>Thermodesulfobacteriota</taxon>
        <taxon>Syntrophobacteria</taxon>
        <taxon>Syntrophobacterales</taxon>
        <taxon>Syntrophobacteraceae</taxon>
        <taxon>Desulfacinum</taxon>
    </lineage>
</organism>
<gene>
    <name evidence="3" type="ORF">SAMN02746041_02244</name>
</gene>
<feature type="signal peptide" evidence="1">
    <location>
        <begin position="1"/>
        <end position="22"/>
    </location>
</feature>
<dbReference type="SUPFAM" id="SSF159594">
    <property type="entry name" value="XCC0632-like"/>
    <property type="match status" value="1"/>
</dbReference>
<dbReference type="Gene3D" id="3.40.50.10610">
    <property type="entry name" value="ABC-type transport auxiliary lipoprotein component"/>
    <property type="match status" value="1"/>
</dbReference>
<evidence type="ECO:0000313" key="4">
    <source>
        <dbReference type="Proteomes" id="UP000192783"/>
    </source>
</evidence>
<evidence type="ECO:0000259" key="2">
    <source>
        <dbReference type="Pfam" id="PF03886"/>
    </source>
</evidence>
<dbReference type="AlphaFoldDB" id="A0A1W1XMY7"/>
<accession>A0A1W1XMY7</accession>
<feature type="chain" id="PRO_5012619258" evidence="1">
    <location>
        <begin position="23"/>
        <end position="216"/>
    </location>
</feature>
<dbReference type="RefSeq" id="WP_170920548.1">
    <property type="nucleotide sequence ID" value="NZ_FWXF01000012.1"/>
</dbReference>